<evidence type="ECO:0000313" key="1">
    <source>
        <dbReference type="EMBL" id="RPD56312.1"/>
    </source>
</evidence>
<protein>
    <submittedName>
        <fullName evidence="1">Uncharacterized protein</fullName>
    </submittedName>
</protein>
<keyword evidence="2" id="KW-1185">Reference proteome</keyword>
<organism evidence="1 2">
    <name type="scientific">Lentinus tigrinus ALCF2SS1-6</name>
    <dbReference type="NCBI Taxonomy" id="1328759"/>
    <lineage>
        <taxon>Eukaryota</taxon>
        <taxon>Fungi</taxon>
        <taxon>Dikarya</taxon>
        <taxon>Basidiomycota</taxon>
        <taxon>Agaricomycotina</taxon>
        <taxon>Agaricomycetes</taxon>
        <taxon>Polyporales</taxon>
        <taxon>Polyporaceae</taxon>
        <taxon>Lentinus</taxon>
    </lineage>
</organism>
<dbReference type="Proteomes" id="UP000313359">
    <property type="component" value="Unassembled WGS sequence"/>
</dbReference>
<sequence length="162" mass="18341">MSGLWSASRDARLLARAGRATRREAGHVCSESAGLRTQDSLSVRRWRWERMRCRRCYKYQASGFPNIEHRWLRESGDSNKVWPMPWPWPVWDSPGGRRGVSASTSVSVLVSGCRRAGLTRRAQMIDRPRVREGVSKSRGVSLTVWLRSLSAQRAGALVTISM</sequence>
<reference evidence="1" key="1">
    <citation type="journal article" date="2018" name="Genome Biol. Evol.">
        <title>Genomics and development of Lentinus tigrinus, a white-rot wood-decaying mushroom with dimorphic fruiting bodies.</title>
        <authorList>
            <person name="Wu B."/>
            <person name="Xu Z."/>
            <person name="Knudson A."/>
            <person name="Carlson A."/>
            <person name="Chen N."/>
            <person name="Kovaka S."/>
            <person name="LaButti K."/>
            <person name="Lipzen A."/>
            <person name="Pennachio C."/>
            <person name="Riley R."/>
            <person name="Schakwitz W."/>
            <person name="Umezawa K."/>
            <person name="Ohm R.A."/>
            <person name="Grigoriev I.V."/>
            <person name="Nagy L.G."/>
            <person name="Gibbons J."/>
            <person name="Hibbett D."/>
        </authorList>
    </citation>
    <scope>NUCLEOTIDE SEQUENCE [LARGE SCALE GENOMIC DNA]</scope>
    <source>
        <strain evidence="1">ALCF2SS1-6</strain>
    </source>
</reference>
<dbReference type="EMBL" id="ML122289">
    <property type="protein sequence ID" value="RPD56312.1"/>
    <property type="molecule type" value="Genomic_DNA"/>
</dbReference>
<evidence type="ECO:0000313" key="2">
    <source>
        <dbReference type="Proteomes" id="UP000313359"/>
    </source>
</evidence>
<name>A0A5C2RZ15_9APHY</name>
<accession>A0A5C2RZ15</accession>
<proteinExistence type="predicted"/>
<gene>
    <name evidence="1" type="ORF">L227DRAFT_284825</name>
</gene>
<dbReference type="AlphaFoldDB" id="A0A5C2RZ15"/>